<gene>
    <name evidence="2" type="ORF">COCSADRAFT_35169</name>
</gene>
<feature type="domain" description="MOSC" evidence="1">
    <location>
        <begin position="114"/>
        <end position="280"/>
    </location>
</feature>
<dbReference type="KEGG" id="bsc:COCSADRAFT_35169"/>
<organism evidence="2 3">
    <name type="scientific">Cochliobolus sativus (strain ND90Pr / ATCC 201652)</name>
    <name type="common">Common root rot and spot blotch fungus</name>
    <name type="synonym">Bipolaris sorokiniana</name>
    <dbReference type="NCBI Taxonomy" id="665912"/>
    <lineage>
        <taxon>Eukaryota</taxon>
        <taxon>Fungi</taxon>
        <taxon>Dikarya</taxon>
        <taxon>Ascomycota</taxon>
        <taxon>Pezizomycotina</taxon>
        <taxon>Dothideomycetes</taxon>
        <taxon>Pleosporomycetidae</taxon>
        <taxon>Pleosporales</taxon>
        <taxon>Pleosporineae</taxon>
        <taxon>Pleosporaceae</taxon>
        <taxon>Bipolaris</taxon>
    </lineage>
</organism>
<dbReference type="AlphaFoldDB" id="M2TD38"/>
<dbReference type="GO" id="GO:0003824">
    <property type="term" value="F:catalytic activity"/>
    <property type="evidence" value="ECO:0007669"/>
    <property type="project" value="InterPro"/>
</dbReference>
<reference evidence="3" key="2">
    <citation type="journal article" date="2013" name="PLoS Genet.">
        <title>Comparative genome structure, secondary metabolite, and effector coding capacity across Cochliobolus pathogens.</title>
        <authorList>
            <person name="Condon B.J."/>
            <person name="Leng Y."/>
            <person name="Wu D."/>
            <person name="Bushley K.E."/>
            <person name="Ohm R.A."/>
            <person name="Otillar R."/>
            <person name="Martin J."/>
            <person name="Schackwitz W."/>
            <person name="Grimwood J."/>
            <person name="MohdZainudin N."/>
            <person name="Xue C."/>
            <person name="Wang R."/>
            <person name="Manning V.A."/>
            <person name="Dhillon B."/>
            <person name="Tu Z.J."/>
            <person name="Steffenson B.J."/>
            <person name="Salamov A."/>
            <person name="Sun H."/>
            <person name="Lowry S."/>
            <person name="LaButti K."/>
            <person name="Han J."/>
            <person name="Copeland A."/>
            <person name="Lindquist E."/>
            <person name="Barry K."/>
            <person name="Schmutz J."/>
            <person name="Baker S.E."/>
            <person name="Ciuffetti L.M."/>
            <person name="Grigoriev I.V."/>
            <person name="Zhong S."/>
            <person name="Turgeon B.G."/>
        </authorList>
    </citation>
    <scope>NUCLEOTIDE SEQUENCE [LARGE SCALE GENOMIC DNA]</scope>
    <source>
        <strain evidence="3">ND90Pr / ATCC 201652</strain>
    </source>
</reference>
<sequence>MAVASYPQMTQFLQEISPSPPSATSNAHSNSSTDSTLTIHYLAHGATPNQSSLTIPLNPPTTLLQTLEISLHGSPATAYRMPDPYNTWFTSCFGFPVELVYLGSSRRSPRFSNLTSSSSSPTTSSSSASAPQIAQSLTFTDCAPYLITSSASLSSVSSRIASEMDITKFRPNILLSGAKEAWDEDYWSRIQIESEKAQTEVALLHNCVRCKSINIDYATGKPGTGVKGEVLKRLQGDRRVDQGARWSPVFGRYGFWVGGGKGREEKEEVVWRVGDKVRVTGVNRERTVWSWPNLG</sequence>
<protein>
    <recommendedName>
        <fullName evidence="1">MOSC domain-containing protein</fullName>
    </recommendedName>
</protein>
<proteinExistence type="predicted"/>
<dbReference type="OrthoDB" id="17255at2759"/>
<dbReference type="PROSITE" id="PS51340">
    <property type="entry name" value="MOSC"/>
    <property type="match status" value="1"/>
</dbReference>
<dbReference type="Pfam" id="PF03473">
    <property type="entry name" value="MOSC"/>
    <property type="match status" value="1"/>
</dbReference>
<dbReference type="HOGENOM" id="CLU_028286_3_0_1"/>
<reference evidence="2 3" key="1">
    <citation type="journal article" date="2012" name="PLoS Pathog.">
        <title>Diverse lifestyles and strategies of plant pathogenesis encoded in the genomes of eighteen Dothideomycetes fungi.</title>
        <authorList>
            <person name="Ohm R.A."/>
            <person name="Feau N."/>
            <person name="Henrissat B."/>
            <person name="Schoch C.L."/>
            <person name="Horwitz B.A."/>
            <person name="Barry K.W."/>
            <person name="Condon B.J."/>
            <person name="Copeland A.C."/>
            <person name="Dhillon B."/>
            <person name="Glaser F."/>
            <person name="Hesse C.N."/>
            <person name="Kosti I."/>
            <person name="LaButti K."/>
            <person name="Lindquist E.A."/>
            <person name="Lucas S."/>
            <person name="Salamov A.A."/>
            <person name="Bradshaw R.E."/>
            <person name="Ciuffetti L."/>
            <person name="Hamelin R.C."/>
            <person name="Kema G.H.J."/>
            <person name="Lawrence C."/>
            <person name="Scott J.A."/>
            <person name="Spatafora J.W."/>
            <person name="Turgeon B.G."/>
            <person name="de Wit P.J.G.M."/>
            <person name="Zhong S."/>
            <person name="Goodwin S.B."/>
            <person name="Grigoriev I.V."/>
        </authorList>
    </citation>
    <scope>NUCLEOTIDE SEQUENCE [LARGE SCALE GENOMIC DNA]</scope>
    <source>
        <strain evidence="3">ND90Pr / ATCC 201652</strain>
    </source>
</reference>
<evidence type="ECO:0000313" key="2">
    <source>
        <dbReference type="EMBL" id="EMD66662.1"/>
    </source>
</evidence>
<accession>M2TD38</accession>
<dbReference type="Proteomes" id="UP000016934">
    <property type="component" value="Unassembled WGS sequence"/>
</dbReference>
<dbReference type="EMBL" id="KB445640">
    <property type="protein sequence ID" value="EMD66662.1"/>
    <property type="molecule type" value="Genomic_DNA"/>
</dbReference>
<dbReference type="STRING" id="665912.M2TD38"/>
<name>M2TD38_COCSN</name>
<evidence type="ECO:0000259" key="1">
    <source>
        <dbReference type="PROSITE" id="PS51340"/>
    </source>
</evidence>
<dbReference type="GeneID" id="19138110"/>
<dbReference type="SUPFAM" id="SSF141673">
    <property type="entry name" value="MOSC N-terminal domain-like"/>
    <property type="match status" value="1"/>
</dbReference>
<dbReference type="GO" id="GO:0030151">
    <property type="term" value="F:molybdenum ion binding"/>
    <property type="evidence" value="ECO:0007669"/>
    <property type="project" value="InterPro"/>
</dbReference>
<evidence type="ECO:0000313" key="3">
    <source>
        <dbReference type="Proteomes" id="UP000016934"/>
    </source>
</evidence>
<dbReference type="OMA" id="GNCARCT"/>
<dbReference type="GO" id="GO:0030170">
    <property type="term" value="F:pyridoxal phosphate binding"/>
    <property type="evidence" value="ECO:0007669"/>
    <property type="project" value="InterPro"/>
</dbReference>
<keyword evidence="3" id="KW-1185">Reference proteome</keyword>
<dbReference type="PANTHER" id="PTHR14237">
    <property type="entry name" value="MOLYBDOPTERIN COFACTOR SULFURASE MOSC"/>
    <property type="match status" value="1"/>
</dbReference>
<dbReference type="InterPro" id="IPR005302">
    <property type="entry name" value="MoCF_Sase_C"/>
</dbReference>
<dbReference type="eggNOG" id="KOG2362">
    <property type="taxonomic scope" value="Eukaryota"/>
</dbReference>
<dbReference type="PANTHER" id="PTHR14237:SF34">
    <property type="entry name" value="MOSC DOMAIN PROTEIN (AFU_ORTHOLOGUE AFUA_2G07820)"/>
    <property type="match status" value="1"/>
</dbReference>
<dbReference type="RefSeq" id="XP_007697597.1">
    <property type="nucleotide sequence ID" value="XM_007699407.1"/>
</dbReference>